<dbReference type="PANTHER" id="PTHR24300:SF319">
    <property type="entry name" value="CYTOCHROME P450, FAMILY 2, SUBFAMILY AC, POLYPEPTIDE 1"/>
    <property type="match status" value="1"/>
</dbReference>
<dbReference type="OMA" id="GAHWRFM"/>
<dbReference type="InterPro" id="IPR017972">
    <property type="entry name" value="Cyt_P450_CS"/>
</dbReference>
<dbReference type="GO" id="GO:0005506">
    <property type="term" value="F:iron ion binding"/>
    <property type="evidence" value="ECO:0007669"/>
    <property type="project" value="InterPro"/>
</dbReference>
<evidence type="ECO:0000256" key="1">
    <source>
        <dbReference type="ARBA" id="ARBA00001971"/>
    </source>
</evidence>
<evidence type="ECO:0000256" key="4">
    <source>
        <dbReference type="ARBA" id="ARBA00010617"/>
    </source>
</evidence>
<dbReference type="GO" id="GO:0016712">
    <property type="term" value="F:oxidoreductase activity, acting on paired donors, with incorporation or reduction of molecular oxygen, reduced flavin or flavoprotein as one donor, and incorporation of one atom of oxygen"/>
    <property type="evidence" value="ECO:0007669"/>
    <property type="project" value="TreeGrafter"/>
</dbReference>
<dbReference type="PROSITE" id="PS00086">
    <property type="entry name" value="CYTOCHROME_P450"/>
    <property type="match status" value="1"/>
</dbReference>
<dbReference type="InterPro" id="IPR036396">
    <property type="entry name" value="Cyt_P450_sf"/>
</dbReference>
<evidence type="ECO:0000256" key="2">
    <source>
        <dbReference type="ARBA" id="ARBA00004524"/>
    </source>
</evidence>
<evidence type="ECO:0000256" key="3">
    <source>
        <dbReference type="ARBA" id="ARBA00004586"/>
    </source>
</evidence>
<dbReference type="InterPro" id="IPR001128">
    <property type="entry name" value="Cyt_P450"/>
</dbReference>
<organism evidence="16">
    <name type="scientific">Kryptolebias marmoratus</name>
    <name type="common">Mangrove killifish</name>
    <name type="synonym">Rivulus marmoratus</name>
    <dbReference type="NCBI Taxonomy" id="37003"/>
    <lineage>
        <taxon>Eukaryota</taxon>
        <taxon>Metazoa</taxon>
        <taxon>Chordata</taxon>
        <taxon>Craniata</taxon>
        <taxon>Vertebrata</taxon>
        <taxon>Euteleostomi</taxon>
        <taxon>Actinopterygii</taxon>
        <taxon>Neopterygii</taxon>
        <taxon>Teleostei</taxon>
        <taxon>Neoteleostei</taxon>
        <taxon>Acanthomorphata</taxon>
        <taxon>Ovalentaria</taxon>
        <taxon>Atherinomorphae</taxon>
        <taxon>Cyprinodontiformes</taxon>
        <taxon>Rivulidae</taxon>
        <taxon>Kryptolebias</taxon>
    </lineage>
</organism>
<keyword evidence="5 13" id="KW-0349">Heme</keyword>
<evidence type="ECO:0000256" key="7">
    <source>
        <dbReference type="ARBA" id="ARBA00022824"/>
    </source>
</evidence>
<dbReference type="Gene3D" id="1.10.630.10">
    <property type="entry name" value="Cytochrome P450"/>
    <property type="match status" value="1"/>
</dbReference>
<dbReference type="GO" id="GO:0006805">
    <property type="term" value="P:xenobiotic metabolic process"/>
    <property type="evidence" value="ECO:0007669"/>
    <property type="project" value="TreeGrafter"/>
</dbReference>
<reference evidence="16" key="1">
    <citation type="submission" date="2017-06" db="EMBL/GenBank/DDBJ databases">
        <authorList>
            <person name="Kim H.J."/>
            <person name="Triplett B.A."/>
        </authorList>
    </citation>
    <scope>NUCLEOTIDE SEQUENCE</scope>
</reference>
<evidence type="ECO:0000313" key="17">
    <source>
        <dbReference type="Ensembl" id="ENSKMAP00000012122.1"/>
    </source>
</evidence>
<evidence type="ECO:0000256" key="11">
    <source>
        <dbReference type="ARBA" id="ARBA00023033"/>
    </source>
</evidence>
<evidence type="ECO:0000313" key="18">
    <source>
        <dbReference type="Proteomes" id="UP000264800"/>
    </source>
</evidence>
<keyword evidence="12 15" id="KW-0472">Membrane</keyword>
<evidence type="ECO:0000256" key="9">
    <source>
        <dbReference type="ARBA" id="ARBA00023002"/>
    </source>
</evidence>
<dbReference type="GO" id="GO:0020037">
    <property type="term" value="F:heme binding"/>
    <property type="evidence" value="ECO:0007669"/>
    <property type="project" value="InterPro"/>
</dbReference>
<dbReference type="Pfam" id="PF00067">
    <property type="entry name" value="p450"/>
    <property type="match status" value="1"/>
</dbReference>
<dbReference type="InterPro" id="IPR002401">
    <property type="entry name" value="Cyt_P450_E_grp-I"/>
</dbReference>
<dbReference type="Ensembl" id="ENSKMAT00000012306.1">
    <property type="protein sequence ID" value="ENSKMAP00000012122.1"/>
    <property type="gene ID" value="ENSKMAG00000009092.1"/>
</dbReference>
<dbReference type="STRING" id="37003.ENSKMAP00000012122"/>
<feature type="binding site" description="axial binding residue" evidence="13">
    <location>
        <position position="438"/>
    </location>
    <ligand>
        <name>heme</name>
        <dbReference type="ChEBI" id="CHEBI:30413"/>
    </ligand>
    <ligandPart>
        <name>Fe</name>
        <dbReference type="ChEBI" id="CHEBI:18248"/>
    </ligandPart>
</feature>
<dbReference type="SUPFAM" id="SSF48264">
    <property type="entry name" value="Cytochrome P450"/>
    <property type="match status" value="1"/>
</dbReference>
<keyword evidence="15" id="KW-0812">Transmembrane</keyword>
<keyword evidence="10 13" id="KW-0408">Iron</keyword>
<keyword evidence="8" id="KW-0492">Microsome</keyword>
<evidence type="ECO:0000256" key="15">
    <source>
        <dbReference type="SAM" id="Phobius"/>
    </source>
</evidence>
<dbReference type="GO" id="GO:0046222">
    <property type="term" value="P:aflatoxin metabolic process"/>
    <property type="evidence" value="ECO:0007669"/>
    <property type="project" value="UniProtKB-ARBA"/>
</dbReference>
<evidence type="ECO:0000256" key="8">
    <source>
        <dbReference type="ARBA" id="ARBA00022848"/>
    </source>
</evidence>
<evidence type="ECO:0000256" key="13">
    <source>
        <dbReference type="PIRSR" id="PIRSR602401-1"/>
    </source>
</evidence>
<dbReference type="PANTHER" id="PTHR24300">
    <property type="entry name" value="CYTOCHROME P450 508A4-RELATED"/>
    <property type="match status" value="1"/>
</dbReference>
<dbReference type="FunFam" id="1.10.630.10:FF:000010">
    <property type="entry name" value="cytochrome P450 2W1 isoform X2"/>
    <property type="match status" value="1"/>
</dbReference>
<protein>
    <submittedName>
        <fullName evidence="17">Cytochrome P450 2K4</fullName>
    </submittedName>
    <submittedName>
        <fullName evidence="16">Cytochrome p450 CYP2K46</fullName>
    </submittedName>
</protein>
<keyword evidence="11 14" id="KW-0503">Monooxygenase</keyword>
<dbReference type="PRINTS" id="PR00385">
    <property type="entry name" value="P450"/>
</dbReference>
<name>A0A2L0EBS6_KRYMA</name>
<feature type="transmembrane region" description="Helical" evidence="15">
    <location>
        <begin position="7"/>
        <end position="24"/>
    </location>
</feature>
<dbReference type="GO" id="GO:0006082">
    <property type="term" value="P:organic acid metabolic process"/>
    <property type="evidence" value="ECO:0007669"/>
    <property type="project" value="TreeGrafter"/>
</dbReference>
<dbReference type="GeneTree" id="ENSGT00940000162649"/>
<keyword evidence="9 14" id="KW-0560">Oxidoreductase</keyword>
<reference evidence="17" key="3">
    <citation type="submission" date="2025-05" db="UniProtKB">
        <authorList>
            <consortium name="Ensembl"/>
        </authorList>
    </citation>
    <scope>IDENTIFICATION</scope>
</reference>
<sequence length="495" mass="56970">MFEDLQSVSLFGVFVALLILHFLYSSFYSQETQEPPGPRPVPLFGNLFQMDLRRLNQSLFDLSKKYGPVFQVYFGSQKVVVLSGYRTVKQALVNHANEFGDREITPAFFDLTKGFGVVFSNGDLWKEMRRFALTTLRDFGMGKKRSEDIIVEECQYVINEFEQLEGKPFDNTKFFNYAATNIVSVLMFGKRFDYKDQVFRAMVERDNELIRLLGTASISVYNCFPWLGPFLKDWRDYIKHVKASREDVKQIIADMKETLDPEVCRCFVDAFLIRKKQLEESENSHFNDDNLLYSVINLIEAGNDTTATTLKWSLLYMAKYPHVQDRVQEELSRVVGSRQVQSEDRKNLPYTDAVIHETQRFADLVPLALPHTTCQDVTLQGYFIKKGTTVFPLLTSVLYDENEWESPHSFNPSHFLDDEGKFIRRDAFMPFSAGRRACLGEGLARMELFLVFTSLLQRFCFTPPPGVSGDEVDLTPVVGLTLSPRPQKLCAVQRN</sequence>
<comment type="cofactor">
    <cofactor evidence="1 13">
        <name>heme</name>
        <dbReference type="ChEBI" id="CHEBI:30413"/>
    </cofactor>
</comment>
<comment type="similarity">
    <text evidence="4 14">Belongs to the cytochrome P450 family.</text>
</comment>
<comment type="subcellular location">
    <subcellularLocation>
        <location evidence="3">Endoplasmic reticulum membrane</location>
    </subcellularLocation>
    <subcellularLocation>
        <location evidence="2">Microsome membrane</location>
    </subcellularLocation>
</comment>
<evidence type="ECO:0000256" key="5">
    <source>
        <dbReference type="ARBA" id="ARBA00022617"/>
    </source>
</evidence>
<evidence type="ECO:0000256" key="12">
    <source>
        <dbReference type="ARBA" id="ARBA00023136"/>
    </source>
</evidence>
<dbReference type="Proteomes" id="UP000264800">
    <property type="component" value="Unplaced"/>
</dbReference>
<keyword evidence="7" id="KW-0256">Endoplasmic reticulum</keyword>
<dbReference type="EMBL" id="MF326097">
    <property type="protein sequence ID" value="AUX14892.1"/>
    <property type="molecule type" value="mRNA"/>
</dbReference>
<keyword evidence="6 13" id="KW-0479">Metal-binding</keyword>
<dbReference type="AlphaFoldDB" id="A0A2L0EBS6"/>
<evidence type="ECO:0000313" key="16">
    <source>
        <dbReference type="EMBL" id="AUX14892.1"/>
    </source>
</evidence>
<keyword evidence="18" id="KW-1185">Reference proteome</keyword>
<dbReference type="GO" id="GO:0005789">
    <property type="term" value="C:endoplasmic reticulum membrane"/>
    <property type="evidence" value="ECO:0007669"/>
    <property type="project" value="UniProtKB-SubCell"/>
</dbReference>
<dbReference type="InterPro" id="IPR050182">
    <property type="entry name" value="Cytochrome_P450_fam2"/>
</dbReference>
<evidence type="ECO:0000256" key="10">
    <source>
        <dbReference type="ARBA" id="ARBA00023004"/>
    </source>
</evidence>
<evidence type="ECO:0000256" key="14">
    <source>
        <dbReference type="RuleBase" id="RU000461"/>
    </source>
</evidence>
<accession>A0A2L0EBS6</accession>
<keyword evidence="15" id="KW-1133">Transmembrane helix</keyword>
<evidence type="ECO:0000256" key="6">
    <source>
        <dbReference type="ARBA" id="ARBA00022723"/>
    </source>
</evidence>
<dbReference type="PRINTS" id="PR00463">
    <property type="entry name" value="EP450I"/>
</dbReference>
<proteinExistence type="evidence at transcript level"/>
<reference evidence="16" key="2">
    <citation type="journal article" date="2018" name="BMC Genomics">
        <title>Identification of 74 cytochrome P450 genes and co-localized cytochrome P450 genes of the CYP2K, CYP5A, and CYP46A subfamilies in the mangrove killifish Kryptolebias marmoratus.</title>
        <authorList>
            <person name="Lee B.Y."/>
            <person name="Kim D.H."/>
            <person name="Kim H.S."/>
            <person name="Kim B.M."/>
            <person name="Han J."/>
            <person name="Lee J.S."/>
        </authorList>
    </citation>
    <scope>NUCLEOTIDE SEQUENCE</scope>
</reference>